<keyword evidence="1" id="KW-0812">Transmembrane</keyword>
<feature type="transmembrane region" description="Helical" evidence="1">
    <location>
        <begin position="56"/>
        <end position="76"/>
    </location>
</feature>
<dbReference type="GO" id="GO:0022857">
    <property type="term" value="F:transmembrane transporter activity"/>
    <property type="evidence" value="ECO:0007669"/>
    <property type="project" value="InterPro"/>
</dbReference>
<keyword evidence="1" id="KW-1133">Transmembrane helix</keyword>
<feature type="transmembrane region" description="Helical" evidence="1">
    <location>
        <begin position="7"/>
        <end position="23"/>
    </location>
</feature>
<dbReference type="InterPro" id="IPR024529">
    <property type="entry name" value="ECF_trnsprt_substrate-spec"/>
</dbReference>
<keyword evidence="1" id="KW-0472">Membrane</keyword>
<comment type="caution">
    <text evidence="2">The sequence shown here is derived from an EMBL/GenBank/DDBJ whole genome shotgun (WGS) entry which is preliminary data.</text>
</comment>
<evidence type="ECO:0008006" key="4">
    <source>
        <dbReference type="Google" id="ProtNLM"/>
    </source>
</evidence>
<evidence type="ECO:0000313" key="2">
    <source>
        <dbReference type="EMBL" id="EHR33998.1"/>
    </source>
</evidence>
<reference evidence="2 3" key="1">
    <citation type="submission" date="2012-01" db="EMBL/GenBank/DDBJ databases">
        <title>The Genome Sequence of Helcococcus kunzii ATCC 51366.</title>
        <authorList>
            <consortium name="The Broad Institute Genome Sequencing Platform"/>
            <person name="Earl A."/>
            <person name="Ward D."/>
            <person name="Feldgarden M."/>
            <person name="Gevers D."/>
            <person name="Huys G."/>
            <person name="Young S.K."/>
            <person name="Zeng Q."/>
            <person name="Gargeya S."/>
            <person name="Fitzgerald M."/>
            <person name="Haas B."/>
            <person name="Abouelleil A."/>
            <person name="Alvarado L."/>
            <person name="Arachchi H.M."/>
            <person name="Berlin A."/>
            <person name="Chapman S.B."/>
            <person name="Gearin G."/>
            <person name="Goldberg J."/>
            <person name="Griggs A."/>
            <person name="Gujja S."/>
            <person name="Hansen M."/>
            <person name="Heiman D."/>
            <person name="Howarth C."/>
            <person name="Larimer J."/>
            <person name="Lui A."/>
            <person name="MacDonald P.J.P."/>
            <person name="McCowen C."/>
            <person name="Montmayeur A."/>
            <person name="Murphy C."/>
            <person name="Neiman D."/>
            <person name="Pearson M."/>
            <person name="Priest M."/>
            <person name="Roberts A."/>
            <person name="Saif S."/>
            <person name="Shea T."/>
            <person name="Sisk P."/>
            <person name="Stolte C."/>
            <person name="Sykes S."/>
            <person name="Wortman J."/>
            <person name="Nusbaum C."/>
            <person name="Birren B."/>
        </authorList>
    </citation>
    <scope>NUCLEOTIDE SEQUENCE [LARGE SCALE GENOMIC DNA]</scope>
    <source>
        <strain evidence="2 3">ATCC 51366</strain>
    </source>
</reference>
<accession>H3NNM3</accession>
<evidence type="ECO:0000313" key="3">
    <source>
        <dbReference type="Proteomes" id="UP000004191"/>
    </source>
</evidence>
<dbReference type="RefSeq" id="WP_005398380.1">
    <property type="nucleotide sequence ID" value="NZ_JH601088.1"/>
</dbReference>
<feature type="transmembrane region" description="Helical" evidence="1">
    <location>
        <begin position="88"/>
        <end position="105"/>
    </location>
</feature>
<feature type="transmembrane region" description="Helical" evidence="1">
    <location>
        <begin position="29"/>
        <end position="49"/>
    </location>
</feature>
<dbReference type="Gene3D" id="1.10.1760.20">
    <property type="match status" value="1"/>
</dbReference>
<gene>
    <name evidence="2" type="ORF">HMPREF9709_00934</name>
</gene>
<dbReference type="eggNOG" id="COG4684">
    <property type="taxonomic scope" value="Bacteria"/>
</dbReference>
<sequence>MKNIKDLTILGIMTAIIIVMVAVPGLGYIPIGIMNATIVHIPVIILAIVKGPKLGALLGLVFGITSILNAILRPVITSYIFMNPLVAVLPRVLIGLGTGYIFIALDKMIKNKGVSIGISAAIGSMINTIGVLSLVFILYGRDFLEKTGRSSQTIVGALFTIAGTQGVVEMIVSVVISIPIAYALLRTYKRGKNDTIN</sequence>
<name>H3NNM3_9FIRM</name>
<proteinExistence type="predicted"/>
<dbReference type="STRING" id="883114.HMPREF9709_00934"/>
<dbReference type="AlphaFoldDB" id="H3NNM3"/>
<feature type="transmembrane region" description="Helical" evidence="1">
    <location>
        <begin position="117"/>
        <end position="139"/>
    </location>
</feature>
<evidence type="ECO:0000256" key="1">
    <source>
        <dbReference type="SAM" id="Phobius"/>
    </source>
</evidence>
<dbReference type="OrthoDB" id="9813540at2"/>
<organism evidence="2 3">
    <name type="scientific">Helcococcus kunzii ATCC 51366</name>
    <dbReference type="NCBI Taxonomy" id="883114"/>
    <lineage>
        <taxon>Bacteria</taxon>
        <taxon>Bacillati</taxon>
        <taxon>Bacillota</taxon>
        <taxon>Tissierellia</taxon>
        <taxon>Tissierellales</taxon>
        <taxon>Peptoniphilaceae</taxon>
        <taxon>Helcococcus</taxon>
    </lineage>
</organism>
<dbReference type="HOGENOM" id="CLU_088550_1_0_9"/>
<feature type="transmembrane region" description="Helical" evidence="1">
    <location>
        <begin position="159"/>
        <end position="185"/>
    </location>
</feature>
<dbReference type="Pfam" id="PF12822">
    <property type="entry name" value="ECF_trnsprt"/>
    <property type="match status" value="1"/>
</dbReference>
<keyword evidence="3" id="KW-1185">Reference proteome</keyword>
<protein>
    <recommendedName>
        <fullName evidence="4">ECF transporter S component</fullName>
    </recommendedName>
</protein>
<dbReference type="Proteomes" id="UP000004191">
    <property type="component" value="Unassembled WGS sequence"/>
</dbReference>
<dbReference type="EMBL" id="AGEI01000021">
    <property type="protein sequence ID" value="EHR33998.1"/>
    <property type="molecule type" value="Genomic_DNA"/>
</dbReference>
<dbReference type="GeneID" id="96998927"/>